<evidence type="ECO:0000313" key="3">
    <source>
        <dbReference type="Proteomes" id="UP000027129"/>
    </source>
</evidence>
<evidence type="ECO:0000313" key="1">
    <source>
        <dbReference type="EMBL" id="KDA46099.1"/>
    </source>
</evidence>
<dbReference type="RefSeq" id="WP_010688916.1">
    <property type="nucleotide sequence ID" value="NZ_CABIZJ010000011.1"/>
</dbReference>
<dbReference type="EMBL" id="CP123751">
    <property type="protein sequence ID" value="WHQ80990.1"/>
    <property type="molecule type" value="Genomic_DNA"/>
</dbReference>
<reference evidence="1 3" key="1">
    <citation type="submission" date="2014-04" db="EMBL/GenBank/DDBJ databases">
        <title>Draft Genome Sequence of Lactobacillus animalis 381-IL-28.</title>
        <authorList>
            <person name="Sturino J.M."/>
            <person name="Rajendran M."/>
            <person name="Altermann E."/>
        </authorList>
    </citation>
    <scope>NUCLEOTIDE SEQUENCE [LARGE SCALE GENOMIC DNA]</scope>
    <source>
        <strain evidence="1 3">381-IL-28</strain>
    </source>
</reference>
<evidence type="ECO:0000313" key="4">
    <source>
        <dbReference type="Proteomes" id="UP001238155"/>
    </source>
</evidence>
<evidence type="ECO:0000313" key="2">
    <source>
        <dbReference type="EMBL" id="WHQ80990.1"/>
    </source>
</evidence>
<dbReference type="Proteomes" id="UP001238155">
    <property type="component" value="Chromosome"/>
</dbReference>
<accession>A0AAJ6K4F0</accession>
<reference evidence="2" key="2">
    <citation type="submission" date="2023-04" db="EMBL/GenBank/DDBJ databases">
        <title>Four porcine-derived lactic acid bacteria strains analyses and their evaluation as potential probiotics based on genomics.</title>
        <authorList>
            <person name="Niu D."/>
        </authorList>
    </citation>
    <scope>NUCLEOTIDE SEQUENCE</scope>
    <source>
        <strain evidence="2">ZSB1</strain>
    </source>
</reference>
<organism evidence="2 4">
    <name type="scientific">Ligilactobacillus animalis</name>
    <dbReference type="NCBI Taxonomy" id="1605"/>
    <lineage>
        <taxon>Bacteria</taxon>
        <taxon>Bacillati</taxon>
        <taxon>Bacillota</taxon>
        <taxon>Bacilli</taxon>
        <taxon>Lactobacillales</taxon>
        <taxon>Lactobacillaceae</taxon>
        <taxon>Ligilactobacillus</taxon>
    </lineage>
</organism>
<proteinExistence type="predicted"/>
<dbReference type="GeneID" id="61226407"/>
<dbReference type="AlphaFoldDB" id="A0AAJ6K4F0"/>
<keyword evidence="3" id="KW-1185">Reference proteome</keyword>
<dbReference type="EMBL" id="JMHU01000007">
    <property type="protein sequence ID" value="KDA46099.1"/>
    <property type="molecule type" value="Genomic_DNA"/>
</dbReference>
<name>A0AAJ6K4F0_9LACO</name>
<gene>
    <name evidence="1" type="ORF">Lani381_0783</name>
    <name evidence="2" type="ORF">QFF56_04675</name>
</gene>
<dbReference type="Proteomes" id="UP000027129">
    <property type="component" value="Unassembled WGS sequence"/>
</dbReference>
<sequence>MTTPESQAKIEQFTELMQLQRETGIEFCGREYFFEPIFSDDPFKAIGWRFSTLCFRK</sequence>
<protein>
    <submittedName>
        <fullName evidence="2">Uncharacterized protein</fullName>
    </submittedName>
</protein>